<dbReference type="Proteomes" id="UP000314294">
    <property type="component" value="Unassembled WGS sequence"/>
</dbReference>
<evidence type="ECO:0000313" key="3">
    <source>
        <dbReference type="Proteomes" id="UP000314294"/>
    </source>
</evidence>
<reference evidence="2 3" key="1">
    <citation type="submission" date="2019-03" db="EMBL/GenBank/DDBJ databases">
        <title>First draft genome of Liparis tanakae, snailfish: a comprehensive survey of snailfish specific genes.</title>
        <authorList>
            <person name="Kim W."/>
            <person name="Song I."/>
            <person name="Jeong J.-H."/>
            <person name="Kim D."/>
            <person name="Kim S."/>
            <person name="Ryu S."/>
            <person name="Song J.Y."/>
            <person name="Lee S.K."/>
        </authorList>
    </citation>
    <scope>NUCLEOTIDE SEQUENCE [LARGE SCALE GENOMIC DNA]</scope>
    <source>
        <tissue evidence="2">Muscle</tissue>
    </source>
</reference>
<gene>
    <name evidence="2" type="ORF">EYF80_011194</name>
</gene>
<name>A0A4Z2IKR1_9TELE</name>
<accession>A0A4Z2IKR1</accession>
<keyword evidence="1" id="KW-0732">Signal</keyword>
<evidence type="ECO:0000256" key="1">
    <source>
        <dbReference type="SAM" id="SignalP"/>
    </source>
</evidence>
<sequence length="66" mass="7658">MSGCCCLASWIAMARAWRGTRGVNARMDHFEVFKKNNKKMHITMIWHFKATRSTSLPELSEEPRSD</sequence>
<evidence type="ECO:0008006" key="4">
    <source>
        <dbReference type="Google" id="ProtNLM"/>
    </source>
</evidence>
<dbReference type="EMBL" id="SRLO01000072">
    <property type="protein sequence ID" value="TNN78599.1"/>
    <property type="molecule type" value="Genomic_DNA"/>
</dbReference>
<comment type="caution">
    <text evidence="2">The sequence shown here is derived from an EMBL/GenBank/DDBJ whole genome shotgun (WGS) entry which is preliminary data.</text>
</comment>
<dbReference type="AlphaFoldDB" id="A0A4Z2IKR1"/>
<feature type="chain" id="PRO_5021346745" description="Secreted protein" evidence="1">
    <location>
        <begin position="17"/>
        <end position="66"/>
    </location>
</feature>
<proteinExistence type="predicted"/>
<evidence type="ECO:0000313" key="2">
    <source>
        <dbReference type="EMBL" id="TNN78599.1"/>
    </source>
</evidence>
<organism evidence="2 3">
    <name type="scientific">Liparis tanakae</name>
    <name type="common">Tanaka's snailfish</name>
    <dbReference type="NCBI Taxonomy" id="230148"/>
    <lineage>
        <taxon>Eukaryota</taxon>
        <taxon>Metazoa</taxon>
        <taxon>Chordata</taxon>
        <taxon>Craniata</taxon>
        <taxon>Vertebrata</taxon>
        <taxon>Euteleostomi</taxon>
        <taxon>Actinopterygii</taxon>
        <taxon>Neopterygii</taxon>
        <taxon>Teleostei</taxon>
        <taxon>Neoteleostei</taxon>
        <taxon>Acanthomorphata</taxon>
        <taxon>Eupercaria</taxon>
        <taxon>Perciformes</taxon>
        <taxon>Cottioidei</taxon>
        <taxon>Cottales</taxon>
        <taxon>Liparidae</taxon>
        <taxon>Liparis</taxon>
    </lineage>
</organism>
<keyword evidence="3" id="KW-1185">Reference proteome</keyword>
<protein>
    <recommendedName>
        <fullName evidence="4">Secreted protein</fullName>
    </recommendedName>
</protein>
<feature type="signal peptide" evidence="1">
    <location>
        <begin position="1"/>
        <end position="16"/>
    </location>
</feature>